<proteinExistence type="inferred from homology"/>
<dbReference type="RefSeq" id="WP_081156205.1">
    <property type="nucleotide sequence ID" value="NZ_LVYD01000124.1"/>
</dbReference>
<dbReference type="GO" id="GO:0016020">
    <property type="term" value="C:membrane"/>
    <property type="evidence" value="ECO:0007669"/>
    <property type="project" value="UniProtKB-SubCell"/>
</dbReference>
<dbReference type="AlphaFoldDB" id="A0A1V9FFU9"/>
<dbReference type="InterPro" id="IPR017941">
    <property type="entry name" value="Rieske_2Fe-2S"/>
</dbReference>
<dbReference type="Proteomes" id="UP000192796">
    <property type="component" value="Unassembled WGS sequence"/>
</dbReference>
<evidence type="ECO:0000256" key="6">
    <source>
        <dbReference type="ARBA" id="ARBA00023004"/>
    </source>
</evidence>
<gene>
    <name evidence="13" type="ORF">A3860_11830</name>
</gene>
<dbReference type="GO" id="GO:0051537">
    <property type="term" value="F:2 iron, 2 sulfur cluster binding"/>
    <property type="evidence" value="ECO:0007669"/>
    <property type="project" value="UniProtKB-KW"/>
</dbReference>
<name>A0A1V9FFU9_9BACT</name>
<keyword evidence="5 11" id="KW-1133">Transmembrane helix</keyword>
<comment type="similarity">
    <text evidence="10">Belongs to the bacterial ring-hydroxylating dioxygenase ferredoxin component family.</text>
</comment>
<feature type="transmembrane region" description="Helical" evidence="11">
    <location>
        <begin position="89"/>
        <end position="110"/>
    </location>
</feature>
<evidence type="ECO:0000256" key="8">
    <source>
        <dbReference type="ARBA" id="ARBA00023136"/>
    </source>
</evidence>
<dbReference type="Gene3D" id="2.102.10.10">
    <property type="entry name" value="Rieske [2Fe-2S] iron-sulphur domain"/>
    <property type="match status" value="1"/>
</dbReference>
<feature type="transmembrane region" description="Helical" evidence="11">
    <location>
        <begin position="195"/>
        <end position="213"/>
    </location>
</feature>
<comment type="subcellular location">
    <subcellularLocation>
        <location evidence="1">Membrane</location>
        <topology evidence="1">Multi-pass membrane protein</topology>
    </subcellularLocation>
</comment>
<keyword evidence="6" id="KW-0408">Iron</keyword>
<evidence type="ECO:0000256" key="2">
    <source>
        <dbReference type="ARBA" id="ARBA00022692"/>
    </source>
</evidence>
<keyword evidence="14" id="KW-1185">Reference proteome</keyword>
<keyword evidence="2 11" id="KW-0812">Transmembrane</keyword>
<comment type="caution">
    <text evidence="13">The sequence shown here is derived from an EMBL/GenBank/DDBJ whole genome shotgun (WGS) entry which is preliminary data.</text>
</comment>
<evidence type="ECO:0000259" key="12">
    <source>
        <dbReference type="PROSITE" id="PS51296"/>
    </source>
</evidence>
<feature type="transmembrane region" description="Helical" evidence="11">
    <location>
        <begin position="130"/>
        <end position="149"/>
    </location>
</feature>
<evidence type="ECO:0000256" key="7">
    <source>
        <dbReference type="ARBA" id="ARBA00023014"/>
    </source>
</evidence>
<dbReference type="PANTHER" id="PTHR21496:SF0">
    <property type="entry name" value="RIESKE DOMAIN-CONTAINING PROTEIN"/>
    <property type="match status" value="1"/>
</dbReference>
<protein>
    <submittedName>
        <fullName evidence="13">(2Fe-2S)-binding protein</fullName>
    </submittedName>
</protein>
<feature type="domain" description="Rieske" evidence="12">
    <location>
        <begin position="233"/>
        <end position="327"/>
    </location>
</feature>
<keyword evidence="4" id="KW-0479">Metal-binding</keyword>
<feature type="transmembrane region" description="Helical" evidence="11">
    <location>
        <begin position="16"/>
        <end position="37"/>
    </location>
</feature>
<evidence type="ECO:0000256" key="11">
    <source>
        <dbReference type="SAM" id="Phobius"/>
    </source>
</evidence>
<evidence type="ECO:0000256" key="10">
    <source>
        <dbReference type="ARBA" id="ARBA00038001"/>
    </source>
</evidence>
<reference evidence="13 14" key="1">
    <citation type="submission" date="2016-03" db="EMBL/GenBank/DDBJ databases">
        <title>Niastella vici sp. nov., isolated from farmland soil.</title>
        <authorList>
            <person name="Chen L."/>
            <person name="Wang D."/>
            <person name="Yang S."/>
            <person name="Wang G."/>
        </authorList>
    </citation>
    <scope>NUCLEOTIDE SEQUENCE [LARGE SCALE GENOMIC DNA]</scope>
    <source>
        <strain evidence="13 14">DJ57</strain>
    </source>
</reference>
<evidence type="ECO:0000256" key="3">
    <source>
        <dbReference type="ARBA" id="ARBA00022714"/>
    </source>
</evidence>
<organism evidence="13 14">
    <name type="scientific">Niastella vici</name>
    <dbReference type="NCBI Taxonomy" id="1703345"/>
    <lineage>
        <taxon>Bacteria</taxon>
        <taxon>Pseudomonadati</taxon>
        <taxon>Bacteroidota</taxon>
        <taxon>Chitinophagia</taxon>
        <taxon>Chitinophagales</taxon>
        <taxon>Chitinophagaceae</taxon>
        <taxon>Niastella</taxon>
    </lineage>
</organism>
<dbReference type="GO" id="GO:0046872">
    <property type="term" value="F:metal ion binding"/>
    <property type="evidence" value="ECO:0007669"/>
    <property type="project" value="UniProtKB-KW"/>
</dbReference>
<keyword evidence="3" id="KW-0001">2Fe-2S</keyword>
<dbReference type="OrthoDB" id="593800at2"/>
<evidence type="ECO:0000256" key="4">
    <source>
        <dbReference type="ARBA" id="ARBA00022723"/>
    </source>
</evidence>
<evidence type="ECO:0000313" key="14">
    <source>
        <dbReference type="Proteomes" id="UP000192796"/>
    </source>
</evidence>
<evidence type="ECO:0000256" key="9">
    <source>
        <dbReference type="ARBA" id="ARBA00034078"/>
    </source>
</evidence>
<evidence type="ECO:0000256" key="1">
    <source>
        <dbReference type="ARBA" id="ARBA00004141"/>
    </source>
</evidence>
<comment type="cofactor">
    <cofactor evidence="9">
        <name>[2Fe-2S] cluster</name>
        <dbReference type="ChEBI" id="CHEBI:190135"/>
    </cofactor>
</comment>
<feature type="transmembrane region" description="Helical" evidence="11">
    <location>
        <begin position="49"/>
        <end position="68"/>
    </location>
</feature>
<dbReference type="PROSITE" id="PS51296">
    <property type="entry name" value="RIESKE"/>
    <property type="match status" value="1"/>
</dbReference>
<dbReference type="PANTHER" id="PTHR21496">
    <property type="entry name" value="FERREDOXIN-RELATED"/>
    <property type="match status" value="1"/>
</dbReference>
<dbReference type="InterPro" id="IPR013130">
    <property type="entry name" value="Fe3_Rdtase_TM_dom"/>
</dbReference>
<dbReference type="STRING" id="1703345.A3860_11830"/>
<keyword evidence="8 11" id="KW-0472">Membrane</keyword>
<evidence type="ECO:0000256" key="5">
    <source>
        <dbReference type="ARBA" id="ARBA00022989"/>
    </source>
</evidence>
<accession>A0A1V9FFU9</accession>
<sequence length="355" mass="40216">MGASYLAVGWNRQKKIYDWFIFAFCALYLTTFIAVTALYNPDYTFETALIRSTATLAILLLHVILSIGPLTRINKKFLPLLYNRRHLGVTMFSVALIHGSFSMLQFHALGNVNPFVSLFTSNTQYNSVSQFPFQALGFFALVIFFLMAITSHDFWLHTLSPKIWKALHMFVYLAYFLVIMHVMLGVVQYETNPVLFVMVLAGAATLVTLHLVAGTKEVRKDNRIFKLKKEGFVYVCESQDVPDNCAKIFCIDKERIALFRFENKLYAIHNVCKHQGGPLGEGQIIDGCITCPWHGYQYLPQNGQSPPPFKEKVSTYIVTVEGSQVWLNPQPLPEGTERSGAAIIIPDKQIIENVQ</sequence>
<dbReference type="Pfam" id="PF00355">
    <property type="entry name" value="Rieske"/>
    <property type="match status" value="1"/>
</dbReference>
<dbReference type="CDD" id="cd03467">
    <property type="entry name" value="Rieske"/>
    <property type="match status" value="1"/>
</dbReference>
<dbReference type="Pfam" id="PF01794">
    <property type="entry name" value="Ferric_reduct"/>
    <property type="match status" value="1"/>
</dbReference>
<dbReference type="EMBL" id="LVYD01000124">
    <property type="protein sequence ID" value="OQP57239.1"/>
    <property type="molecule type" value="Genomic_DNA"/>
</dbReference>
<evidence type="ECO:0000313" key="13">
    <source>
        <dbReference type="EMBL" id="OQP57239.1"/>
    </source>
</evidence>
<feature type="transmembrane region" description="Helical" evidence="11">
    <location>
        <begin position="170"/>
        <end position="189"/>
    </location>
</feature>
<dbReference type="SUPFAM" id="SSF50022">
    <property type="entry name" value="ISP domain"/>
    <property type="match status" value="1"/>
</dbReference>
<keyword evidence="7" id="KW-0411">Iron-sulfur</keyword>
<dbReference type="InterPro" id="IPR036922">
    <property type="entry name" value="Rieske_2Fe-2S_sf"/>
</dbReference>